<protein>
    <submittedName>
        <fullName evidence="3">LysM domain/BON superfamily protein</fullName>
    </submittedName>
</protein>
<dbReference type="Gene3D" id="3.10.350.10">
    <property type="entry name" value="LysM domain"/>
    <property type="match status" value="2"/>
</dbReference>
<dbReference type="SMART" id="SM00257">
    <property type="entry name" value="LysM"/>
    <property type="match status" value="2"/>
</dbReference>
<feature type="compositionally biased region" description="Acidic residues" evidence="1">
    <location>
        <begin position="830"/>
        <end position="842"/>
    </location>
</feature>
<feature type="compositionally biased region" description="Basic and acidic residues" evidence="1">
    <location>
        <begin position="37"/>
        <end position="47"/>
    </location>
</feature>
<feature type="compositionally biased region" description="Pro residues" evidence="1">
    <location>
        <begin position="468"/>
        <end position="484"/>
    </location>
</feature>
<feature type="region of interest" description="Disordered" evidence="1">
    <location>
        <begin position="782"/>
        <end position="878"/>
    </location>
</feature>
<feature type="compositionally biased region" description="Low complexity" evidence="1">
    <location>
        <begin position="684"/>
        <end position="703"/>
    </location>
</feature>
<sequence>MSELESGRDAESDPIVNQGEAEAPTNLARGGLEDDELAGREAPREDGGEGDEGDAEDSGPGAGGRIAVRLLAGLGPAAKAAGAFSLQGLSLVRRYPRGVLAAGLSAAILGGVLVLRPGKGGRDPANQIGGAGGQGSSSSGQGEKPGVDGAKGSTEAPPPETAPAVVAGDPTPTPPKGDAPAPKPDSPTQAAADAGKQPEPGAGPSLPPLPAGGADPEKAAGAEPPARDRVDDLISGAGEPTSPTKSDAAPVAAGTAPAPAPAASTGEPVKLTAGEATPGLPPIDAPGSAPGSPDPTHPTVAGAAAPPASGLADLSASPGLESGPGPASQEAIASPPLMELAAADVKPGTPPPATAASTAAPAPAPAATPGTTDPATVPAPAPSTAPAPALSTPPAVEKDAKPAPIAEPVLTPTGGKPLEPPKPPAEKTDKPAQAGLDAAPPAAAPAASDLGPAAPPAAAPAASDLGPAAPPPSAPAPSVSPAPAPVATSAPDHGPEAGVPAVHPADHAPAPSSPPASLPSAELTIPPAGSPGPAAVSAPAPAPGGIPPLKSIGDASPSPDRGGGDRDAAGSPLPPRDDRAAEDGKGVALPAATTSPEPGPAATPAPSAPPQQTEEAPPKALSADDLAKQGWVPIKSSGGENIHDVQREMTGMGDGSPIDPGAHADKEQAFETEIPAPARNNVQAPVRPAAPRPASTSRLAAAPGDGRAETVLHTVRANENFWTISRTYYNSGRFYRALWKANSDKVPVIDKLYRGTVIRIPPEEDLEVAFIDPPGAVARTAVAGTEATAGRAGRARQDPEIDRSEARTGPGAPAGRDGVPIRRARRADTDLDLPDSASDADDAQPASPRSGRSANARRAFRDEGDPEPRPRAPADRPIYKVRPNDTLRMIARDTLGDARRADEILDLNRDVVDDPSRLVPGQLLELPEDARPARTRKR</sequence>
<feature type="compositionally biased region" description="Basic and acidic residues" evidence="1">
    <location>
        <begin position="575"/>
        <end position="585"/>
    </location>
</feature>
<accession>A0A5B9WF35</accession>
<feature type="compositionally biased region" description="Low complexity" evidence="1">
    <location>
        <begin position="518"/>
        <end position="539"/>
    </location>
</feature>
<organism evidence="3 4">
    <name type="scientific">Aquisphaera giovannonii</name>
    <dbReference type="NCBI Taxonomy" id="406548"/>
    <lineage>
        <taxon>Bacteria</taxon>
        <taxon>Pseudomonadati</taxon>
        <taxon>Planctomycetota</taxon>
        <taxon>Planctomycetia</taxon>
        <taxon>Isosphaerales</taxon>
        <taxon>Isosphaeraceae</taxon>
        <taxon>Aquisphaera</taxon>
    </lineage>
</organism>
<evidence type="ECO:0000313" key="3">
    <source>
        <dbReference type="EMBL" id="QEH38675.1"/>
    </source>
</evidence>
<feature type="compositionally biased region" description="Basic and acidic residues" evidence="1">
    <location>
        <begin position="859"/>
        <end position="878"/>
    </location>
</feature>
<feature type="compositionally biased region" description="Low complexity" evidence="1">
    <location>
        <begin position="248"/>
        <end position="263"/>
    </location>
</feature>
<dbReference type="RefSeq" id="WP_210420302.1">
    <property type="nucleotide sequence ID" value="NZ_CP042997.1"/>
</dbReference>
<feature type="compositionally biased region" description="Pro residues" evidence="1">
    <location>
        <begin position="597"/>
        <end position="609"/>
    </location>
</feature>
<feature type="region of interest" description="Disordered" evidence="1">
    <location>
        <begin position="1"/>
        <end position="64"/>
    </location>
</feature>
<dbReference type="InterPro" id="IPR018392">
    <property type="entry name" value="LysM"/>
</dbReference>
<feature type="compositionally biased region" description="Basic and acidic residues" evidence="1">
    <location>
        <begin position="1"/>
        <end position="11"/>
    </location>
</feature>
<feature type="compositionally biased region" description="Low complexity" evidence="1">
    <location>
        <begin position="354"/>
        <end position="376"/>
    </location>
</feature>
<gene>
    <name evidence="3" type="ORF">OJF2_72810</name>
</gene>
<feature type="region of interest" description="Disordered" evidence="1">
    <location>
        <begin position="121"/>
        <end position="625"/>
    </location>
</feature>
<evidence type="ECO:0000256" key="1">
    <source>
        <dbReference type="SAM" id="MobiDB-lite"/>
    </source>
</evidence>
<feature type="compositionally biased region" description="Acidic residues" evidence="1">
    <location>
        <begin position="48"/>
        <end position="57"/>
    </location>
</feature>
<feature type="compositionally biased region" description="Low complexity" evidence="1">
    <location>
        <begin position="431"/>
        <end position="452"/>
    </location>
</feature>
<feature type="compositionally biased region" description="Pro residues" evidence="1">
    <location>
        <begin position="171"/>
        <end position="185"/>
    </location>
</feature>
<keyword evidence="4" id="KW-1185">Reference proteome</keyword>
<dbReference type="PANTHER" id="PTHR34700:SF4">
    <property type="entry name" value="PHAGE-LIKE ELEMENT PBSX PROTEIN XKDP"/>
    <property type="match status" value="1"/>
</dbReference>
<feature type="compositionally biased region" description="Low complexity" evidence="1">
    <location>
        <begin position="386"/>
        <end position="395"/>
    </location>
</feature>
<evidence type="ECO:0000313" key="4">
    <source>
        <dbReference type="Proteomes" id="UP000324233"/>
    </source>
</evidence>
<dbReference type="Pfam" id="PF01476">
    <property type="entry name" value="LysM"/>
    <property type="match status" value="1"/>
</dbReference>
<reference evidence="3 4" key="1">
    <citation type="submission" date="2019-08" db="EMBL/GenBank/DDBJ databases">
        <title>Deep-cultivation of Planctomycetes and their phenomic and genomic characterization uncovers novel biology.</title>
        <authorList>
            <person name="Wiegand S."/>
            <person name="Jogler M."/>
            <person name="Boedeker C."/>
            <person name="Pinto D."/>
            <person name="Vollmers J."/>
            <person name="Rivas-Marin E."/>
            <person name="Kohn T."/>
            <person name="Peeters S.H."/>
            <person name="Heuer A."/>
            <person name="Rast P."/>
            <person name="Oberbeckmann S."/>
            <person name="Bunk B."/>
            <person name="Jeske O."/>
            <person name="Meyerdierks A."/>
            <person name="Storesund J.E."/>
            <person name="Kallscheuer N."/>
            <person name="Luecker S."/>
            <person name="Lage O.M."/>
            <person name="Pohl T."/>
            <person name="Merkel B.J."/>
            <person name="Hornburger P."/>
            <person name="Mueller R.-W."/>
            <person name="Bruemmer F."/>
            <person name="Labrenz M."/>
            <person name="Spormann A.M."/>
            <person name="Op den Camp H."/>
            <person name="Overmann J."/>
            <person name="Amann R."/>
            <person name="Jetten M.S.M."/>
            <person name="Mascher T."/>
            <person name="Medema M.H."/>
            <person name="Devos D.P."/>
            <person name="Kaster A.-K."/>
            <person name="Ovreas L."/>
            <person name="Rohde M."/>
            <person name="Galperin M.Y."/>
            <person name="Jogler C."/>
        </authorList>
    </citation>
    <scope>NUCLEOTIDE SEQUENCE [LARGE SCALE GENOMIC DNA]</scope>
    <source>
        <strain evidence="3 4">OJF2</strain>
    </source>
</reference>
<dbReference type="EMBL" id="CP042997">
    <property type="protein sequence ID" value="QEH38675.1"/>
    <property type="molecule type" value="Genomic_DNA"/>
</dbReference>
<dbReference type="PANTHER" id="PTHR34700">
    <property type="entry name" value="POTASSIUM BINDING PROTEIN KBP"/>
    <property type="match status" value="1"/>
</dbReference>
<feature type="domain" description="LysM" evidence="2">
    <location>
        <begin position="877"/>
        <end position="926"/>
    </location>
</feature>
<feature type="compositionally biased region" description="Low complexity" evidence="1">
    <location>
        <begin position="301"/>
        <end position="320"/>
    </location>
</feature>
<dbReference type="PROSITE" id="PS51782">
    <property type="entry name" value="LYSM"/>
    <property type="match status" value="1"/>
</dbReference>
<feature type="compositionally biased region" description="Low complexity" evidence="1">
    <location>
        <begin position="485"/>
        <end position="510"/>
    </location>
</feature>
<feature type="compositionally biased region" description="Low complexity" evidence="1">
    <location>
        <begin position="782"/>
        <end position="792"/>
    </location>
</feature>
<dbReference type="InterPro" id="IPR052196">
    <property type="entry name" value="Bact_Kbp"/>
</dbReference>
<dbReference type="CDD" id="cd00118">
    <property type="entry name" value="LysM"/>
    <property type="match status" value="2"/>
</dbReference>
<dbReference type="Proteomes" id="UP000324233">
    <property type="component" value="Chromosome"/>
</dbReference>
<name>A0A5B9WF35_9BACT</name>
<feature type="compositionally biased region" description="Basic and acidic residues" evidence="1">
    <location>
        <begin position="215"/>
        <end position="232"/>
    </location>
</feature>
<dbReference type="KEGG" id="agv:OJF2_72810"/>
<proteinExistence type="predicted"/>
<feature type="region of interest" description="Disordered" evidence="1">
    <location>
        <begin position="683"/>
        <end position="705"/>
    </location>
</feature>
<dbReference type="AlphaFoldDB" id="A0A5B9WF35"/>
<feature type="compositionally biased region" description="Basic and acidic residues" evidence="1">
    <location>
        <begin position="795"/>
        <end position="806"/>
    </location>
</feature>
<dbReference type="InterPro" id="IPR036779">
    <property type="entry name" value="LysM_dom_sf"/>
</dbReference>
<evidence type="ECO:0000259" key="2">
    <source>
        <dbReference type="PROSITE" id="PS51782"/>
    </source>
</evidence>